<dbReference type="OrthoDB" id="5292474at2"/>
<evidence type="ECO:0000313" key="2">
    <source>
        <dbReference type="Proteomes" id="UP000305471"/>
    </source>
</evidence>
<keyword evidence="2" id="KW-1185">Reference proteome</keyword>
<name>A0A4V5NNT1_9ALTE</name>
<dbReference type="InterPro" id="IPR021390">
    <property type="entry name" value="DUF3025"/>
</dbReference>
<dbReference type="Proteomes" id="UP000305471">
    <property type="component" value="Unassembled WGS sequence"/>
</dbReference>
<proteinExistence type="predicted"/>
<comment type="caution">
    <text evidence="1">The sequence shown here is derived from an EMBL/GenBank/DDBJ whole genome shotgun (WGS) entry which is preliminary data.</text>
</comment>
<gene>
    <name evidence="1" type="ORF">E5672_03180</name>
</gene>
<evidence type="ECO:0000313" key="1">
    <source>
        <dbReference type="EMBL" id="TKB05105.1"/>
    </source>
</evidence>
<sequence length="314" mass="36147">MQSHLIPFCNDYLLKNASKPVTDLLEEVGLLSKNEFPTPDVLNKLTAQYHMPWQGPSFKGQSQFSEEEQRYYETIISEDRVVPTREQSWHDLFNALIWLQFPKTKSLLNELHINDIQTHGVNPRTPRRNRITHFDECGVVLAVEAPAVMNHSSRKEHAHIDVGLQNNNSGNGVYEADELETFLAELAAHEWQRVFVEKRMLWHTTVSPFIFGHANLEMMLNPFIGLTGKWLAVSVPHGFSNLGKWQQRSIVDDALIARIQALNYFESTPLLKPLPLLGVPLWHSDQSAIFYQNTEYFRPLRMGSKPTIQLPLWP</sequence>
<protein>
    <submittedName>
        <fullName evidence="1">DUF3025 domain-containing protein</fullName>
    </submittedName>
</protein>
<dbReference type="RefSeq" id="WP_136780878.1">
    <property type="nucleotide sequence ID" value="NZ_SWCO01000001.1"/>
</dbReference>
<dbReference type="EMBL" id="SWCO01000001">
    <property type="protein sequence ID" value="TKB05105.1"/>
    <property type="molecule type" value="Genomic_DNA"/>
</dbReference>
<organism evidence="1 2">
    <name type="scientific">Alteromonas portus</name>
    <dbReference type="NCBI Taxonomy" id="2565549"/>
    <lineage>
        <taxon>Bacteria</taxon>
        <taxon>Pseudomonadati</taxon>
        <taxon>Pseudomonadota</taxon>
        <taxon>Gammaproteobacteria</taxon>
        <taxon>Alteromonadales</taxon>
        <taxon>Alteromonadaceae</taxon>
        <taxon>Alteromonas/Salinimonas group</taxon>
        <taxon>Alteromonas</taxon>
    </lineage>
</organism>
<accession>A0A4V5NNT1</accession>
<dbReference type="Pfam" id="PF11227">
    <property type="entry name" value="DUF3025"/>
    <property type="match status" value="2"/>
</dbReference>
<dbReference type="AlphaFoldDB" id="A0A4V5NNT1"/>
<reference evidence="1 2" key="1">
    <citation type="submission" date="2019-04" db="EMBL/GenBank/DDBJ databases">
        <title>Alteromonas portus sp. nov., an alginate lyase-excreting marine bacterium.</title>
        <authorList>
            <person name="Huang H."/>
            <person name="Mo K."/>
            <person name="Bao S."/>
        </authorList>
    </citation>
    <scope>NUCLEOTIDE SEQUENCE [LARGE SCALE GENOMIC DNA]</scope>
    <source>
        <strain evidence="1 2">HB161718</strain>
    </source>
</reference>